<gene>
    <name evidence="6" type="ORF">JKP88DRAFT_165856</name>
</gene>
<evidence type="ECO:0000313" key="6">
    <source>
        <dbReference type="EMBL" id="KAG5181100.1"/>
    </source>
</evidence>
<evidence type="ECO:0000259" key="5">
    <source>
        <dbReference type="PROSITE" id="PS51635"/>
    </source>
</evidence>
<dbReference type="GO" id="GO:0016020">
    <property type="term" value="C:membrane"/>
    <property type="evidence" value="ECO:0007669"/>
    <property type="project" value="TreeGrafter"/>
</dbReference>
<feature type="active site" description="Nucleophile" evidence="4">
    <location>
        <position position="58"/>
    </location>
</feature>
<dbReference type="InterPro" id="IPR002641">
    <property type="entry name" value="PNPLA_dom"/>
</dbReference>
<comment type="caution">
    <text evidence="6">The sequence shown here is derived from an EMBL/GenBank/DDBJ whole genome shotgun (WGS) entry which is preliminary data.</text>
</comment>
<dbReference type="OrthoDB" id="630895at2759"/>
<sequence>MLGATEWVPKTRGQKGLRILCFDGGGTRGVLTIAMLKRIMAEVGREPAQVFDIVVGTSTGAIVAALAGLECFPLAQCEAMYDALIKDIFQKSPSGGVKLALKQAFYDEENWMAILRSILGDKAMIDYADTPLAPKVAFPSTVISVNPSKLWLWRNYNYPTGHAGRYSGSYRHTVRESLRATTAAPTFFSPLLINGTLYSDGALMANNPTAVALHEAKHIYPGVPVELVVSLGTGCFFEQARDFSDPAVGWDGIVNQLISSATETENTNDIMSDLVPAQQYFRFNPRMTDMAIDETRPERLAFLKELSDRYFEEPATRAQLDELRRPLQGQHSNSIER</sequence>
<dbReference type="Proteomes" id="UP000664859">
    <property type="component" value="Unassembled WGS sequence"/>
</dbReference>
<accession>A0A835YX58</accession>
<dbReference type="GO" id="GO:0016042">
    <property type="term" value="P:lipid catabolic process"/>
    <property type="evidence" value="ECO:0007669"/>
    <property type="project" value="UniProtKB-UniRule"/>
</dbReference>
<dbReference type="Gene3D" id="3.40.1090.10">
    <property type="entry name" value="Cytosolic phospholipase A2 catalytic domain"/>
    <property type="match status" value="1"/>
</dbReference>
<keyword evidence="2 4" id="KW-0442">Lipid degradation</keyword>
<dbReference type="SUPFAM" id="SSF52151">
    <property type="entry name" value="FabD/lysophospholipase-like"/>
    <property type="match status" value="1"/>
</dbReference>
<evidence type="ECO:0000256" key="2">
    <source>
        <dbReference type="ARBA" id="ARBA00022963"/>
    </source>
</evidence>
<proteinExistence type="predicted"/>
<keyword evidence="7" id="KW-1185">Reference proteome</keyword>
<evidence type="ECO:0000313" key="7">
    <source>
        <dbReference type="Proteomes" id="UP000664859"/>
    </source>
</evidence>
<dbReference type="PANTHER" id="PTHR24185:SF1">
    <property type="entry name" value="CALCIUM-INDEPENDENT PHOSPHOLIPASE A2-GAMMA"/>
    <property type="match status" value="1"/>
</dbReference>
<evidence type="ECO:0000256" key="1">
    <source>
        <dbReference type="ARBA" id="ARBA00022801"/>
    </source>
</evidence>
<evidence type="ECO:0000256" key="3">
    <source>
        <dbReference type="ARBA" id="ARBA00023098"/>
    </source>
</evidence>
<feature type="domain" description="PNPLA" evidence="5">
    <location>
        <begin position="20"/>
        <end position="213"/>
    </location>
</feature>
<feature type="active site" description="Proton acceptor" evidence="4">
    <location>
        <position position="200"/>
    </location>
</feature>
<dbReference type="Pfam" id="PF01734">
    <property type="entry name" value="Patatin"/>
    <property type="match status" value="1"/>
</dbReference>
<dbReference type="AlphaFoldDB" id="A0A835YX58"/>
<reference evidence="6" key="1">
    <citation type="submission" date="2021-02" db="EMBL/GenBank/DDBJ databases">
        <title>First Annotated Genome of the Yellow-green Alga Tribonema minus.</title>
        <authorList>
            <person name="Mahan K.M."/>
        </authorList>
    </citation>
    <scope>NUCLEOTIDE SEQUENCE</scope>
    <source>
        <strain evidence="6">UTEX B ZZ1240</strain>
    </source>
</reference>
<dbReference type="GO" id="GO:0004620">
    <property type="term" value="F:phospholipase activity"/>
    <property type="evidence" value="ECO:0007669"/>
    <property type="project" value="TreeGrafter"/>
</dbReference>
<protein>
    <submittedName>
        <fullName evidence="6">Calcium-independent phospholipase-like protein A2-gamma, C terminal part</fullName>
    </submittedName>
</protein>
<evidence type="ECO:0000256" key="4">
    <source>
        <dbReference type="PROSITE-ProRule" id="PRU01161"/>
    </source>
</evidence>
<keyword evidence="1 4" id="KW-0378">Hydrolase</keyword>
<dbReference type="PANTHER" id="PTHR24185">
    <property type="entry name" value="CALCIUM-INDEPENDENT PHOSPHOLIPASE A2-GAMMA"/>
    <property type="match status" value="1"/>
</dbReference>
<keyword evidence="3 4" id="KW-0443">Lipid metabolism</keyword>
<feature type="short sequence motif" description="DGA/G" evidence="4">
    <location>
        <begin position="200"/>
        <end position="202"/>
    </location>
</feature>
<dbReference type="EMBL" id="JAFCMP010000335">
    <property type="protein sequence ID" value="KAG5181100.1"/>
    <property type="molecule type" value="Genomic_DNA"/>
</dbReference>
<feature type="short sequence motif" description="GXSXG" evidence="4">
    <location>
        <begin position="56"/>
        <end position="60"/>
    </location>
</feature>
<feature type="short sequence motif" description="GXGXXG" evidence="4">
    <location>
        <begin position="24"/>
        <end position="29"/>
    </location>
</feature>
<organism evidence="6 7">
    <name type="scientific">Tribonema minus</name>
    <dbReference type="NCBI Taxonomy" id="303371"/>
    <lineage>
        <taxon>Eukaryota</taxon>
        <taxon>Sar</taxon>
        <taxon>Stramenopiles</taxon>
        <taxon>Ochrophyta</taxon>
        <taxon>PX clade</taxon>
        <taxon>Xanthophyceae</taxon>
        <taxon>Tribonematales</taxon>
        <taxon>Tribonemataceae</taxon>
        <taxon>Tribonema</taxon>
    </lineage>
</organism>
<dbReference type="GO" id="GO:0006631">
    <property type="term" value="P:fatty acid metabolic process"/>
    <property type="evidence" value="ECO:0007669"/>
    <property type="project" value="TreeGrafter"/>
</dbReference>
<dbReference type="InterPro" id="IPR016035">
    <property type="entry name" value="Acyl_Trfase/lysoPLipase"/>
</dbReference>
<dbReference type="PROSITE" id="PS51635">
    <property type="entry name" value="PNPLA"/>
    <property type="match status" value="1"/>
</dbReference>
<name>A0A835YX58_9STRA</name>